<accession>A0A4R7JIF4</accession>
<feature type="signal peptide" evidence="6">
    <location>
        <begin position="1"/>
        <end position="21"/>
    </location>
</feature>
<keyword evidence="6" id="KW-0732">Signal</keyword>
<dbReference type="PANTHER" id="PTHR46630">
    <property type="entry name" value="TETRATRICOPEPTIDE REPEAT PROTEIN 29"/>
    <property type="match status" value="1"/>
</dbReference>
<sequence length="403" mass="43582">MRTSTGLVAVVFTLAMLAGCAGEPEKATTGESAAETLSAALEVARGIERDAERDRVMAEIAVEYAEAGYLEEASETLNRIEGLVDRNYALAFVAARYANEGREKRSEALFGQAQGITDKVRSPNQKGWMLSELAGRYLESGLKERALGALSLALESAETMKDPGQQAWLLAEIGSKYARAGQADKAAELLERAVKGSDDVQVAGEAVEVLIWISERQADLGNRDRAAELLARAEDWSERYESGTGPGQEARALTDIASDYLALGQEKEAERLLSEALGMVDAMQDPFWKSWTRVGAAHGLIKLERDDEARDLLGSALEASAAIEDVMKQARVRTDIATAYVDLGDSVRGLQVVRDIESRSEQAWALTRIAVLHREAGKVLEPEGLALIRSIRDAAPEGESSAD</sequence>
<dbReference type="RefSeq" id="WP_133736881.1">
    <property type="nucleotide sequence ID" value="NZ_SOAX01000007.1"/>
</dbReference>
<comment type="caution">
    <text evidence="7">The sequence shown here is derived from an EMBL/GenBank/DDBJ whole genome shotgun (WGS) entry which is preliminary data.</text>
</comment>
<dbReference type="Gene3D" id="1.25.40.10">
    <property type="entry name" value="Tetratricopeptide repeat domain"/>
    <property type="match status" value="3"/>
</dbReference>
<gene>
    <name evidence="7" type="ORF">DES49_2639</name>
</gene>
<protein>
    <recommendedName>
        <fullName evidence="9">Tetratricopeptide repeat protein</fullName>
    </recommendedName>
</protein>
<reference evidence="7 8" key="1">
    <citation type="submission" date="2019-03" db="EMBL/GenBank/DDBJ databases">
        <title>Genomic Encyclopedia of Type Strains, Phase IV (KMG-IV): sequencing the most valuable type-strain genomes for metagenomic binning, comparative biology and taxonomic classification.</title>
        <authorList>
            <person name="Goeker M."/>
        </authorList>
    </citation>
    <scope>NUCLEOTIDE SEQUENCE [LARGE SCALE GENOMIC DNA]</scope>
    <source>
        <strain evidence="7 8">DSM 15505</strain>
    </source>
</reference>
<dbReference type="SUPFAM" id="SSF48452">
    <property type="entry name" value="TPR-like"/>
    <property type="match status" value="2"/>
</dbReference>
<proteinExistence type="inferred from homology"/>
<organism evidence="7 8">
    <name type="scientific">Halospina denitrificans</name>
    <dbReference type="NCBI Taxonomy" id="332522"/>
    <lineage>
        <taxon>Bacteria</taxon>
        <taxon>Pseudomonadati</taxon>
        <taxon>Pseudomonadota</taxon>
        <taxon>Gammaproteobacteria</taxon>
        <taxon>Halospina</taxon>
    </lineage>
</organism>
<evidence type="ECO:0000313" key="7">
    <source>
        <dbReference type="EMBL" id="TDT37682.1"/>
    </source>
</evidence>
<evidence type="ECO:0000256" key="1">
    <source>
        <dbReference type="ARBA" id="ARBA00004496"/>
    </source>
</evidence>
<dbReference type="EMBL" id="SOAX01000007">
    <property type="protein sequence ID" value="TDT37682.1"/>
    <property type="molecule type" value="Genomic_DNA"/>
</dbReference>
<evidence type="ECO:0000256" key="2">
    <source>
        <dbReference type="ARBA" id="ARBA00022490"/>
    </source>
</evidence>
<evidence type="ECO:0000256" key="6">
    <source>
        <dbReference type="SAM" id="SignalP"/>
    </source>
</evidence>
<keyword evidence="8" id="KW-1185">Reference proteome</keyword>
<dbReference type="PROSITE" id="PS51257">
    <property type="entry name" value="PROKAR_LIPOPROTEIN"/>
    <property type="match status" value="1"/>
</dbReference>
<evidence type="ECO:0000256" key="3">
    <source>
        <dbReference type="ARBA" id="ARBA00022737"/>
    </source>
</evidence>
<feature type="chain" id="PRO_5020658333" description="Tetratricopeptide repeat protein" evidence="6">
    <location>
        <begin position="22"/>
        <end position="403"/>
    </location>
</feature>
<dbReference type="InterPro" id="IPR011990">
    <property type="entry name" value="TPR-like_helical_dom_sf"/>
</dbReference>
<dbReference type="InterPro" id="IPR051476">
    <property type="entry name" value="Bac_ResReg_Asp_Phosphatase"/>
</dbReference>
<dbReference type="Proteomes" id="UP000295830">
    <property type="component" value="Unassembled WGS sequence"/>
</dbReference>
<comment type="subcellular location">
    <subcellularLocation>
        <location evidence="1">Cytoplasm</location>
    </subcellularLocation>
</comment>
<evidence type="ECO:0008006" key="9">
    <source>
        <dbReference type="Google" id="ProtNLM"/>
    </source>
</evidence>
<dbReference type="OrthoDB" id="434769at2"/>
<keyword evidence="3" id="KW-0677">Repeat</keyword>
<evidence type="ECO:0000313" key="8">
    <source>
        <dbReference type="Proteomes" id="UP000295830"/>
    </source>
</evidence>
<dbReference type="PANTHER" id="PTHR46630:SF1">
    <property type="entry name" value="TETRATRICOPEPTIDE REPEAT PROTEIN 29"/>
    <property type="match status" value="1"/>
</dbReference>
<evidence type="ECO:0000256" key="4">
    <source>
        <dbReference type="ARBA" id="ARBA00022803"/>
    </source>
</evidence>
<name>A0A4R7JIF4_9GAMM</name>
<dbReference type="GO" id="GO:0005737">
    <property type="term" value="C:cytoplasm"/>
    <property type="evidence" value="ECO:0007669"/>
    <property type="project" value="UniProtKB-SubCell"/>
</dbReference>
<comment type="similarity">
    <text evidence="5">Belongs to the Rap family.</text>
</comment>
<evidence type="ECO:0000256" key="5">
    <source>
        <dbReference type="ARBA" id="ARBA00038253"/>
    </source>
</evidence>
<keyword evidence="2" id="KW-0963">Cytoplasm</keyword>
<dbReference type="AlphaFoldDB" id="A0A4R7JIF4"/>
<keyword evidence="4" id="KW-0802">TPR repeat</keyword>